<dbReference type="AlphaFoldDB" id="A0A1G6GLD2"/>
<evidence type="ECO:0000313" key="2">
    <source>
        <dbReference type="Proteomes" id="UP000242317"/>
    </source>
</evidence>
<accession>A0A1G6GLD2</accession>
<keyword evidence="2" id="KW-1185">Reference proteome</keyword>
<gene>
    <name evidence="1" type="ORF">SAMN05421749_101135</name>
</gene>
<reference evidence="2" key="1">
    <citation type="submission" date="2016-09" db="EMBL/GenBank/DDBJ databases">
        <authorList>
            <person name="Varghese N."/>
            <person name="Submissions S."/>
        </authorList>
    </citation>
    <scope>NUCLEOTIDE SEQUENCE [LARGE SCALE GENOMIC DNA]</scope>
    <source>
        <strain evidence="2">ANC 3699</strain>
    </source>
</reference>
<organism evidence="1 2">
    <name type="scientific">Acinetobacter marinus</name>
    <dbReference type="NCBI Taxonomy" id="281375"/>
    <lineage>
        <taxon>Bacteria</taxon>
        <taxon>Pseudomonadati</taxon>
        <taxon>Pseudomonadota</taxon>
        <taxon>Gammaproteobacteria</taxon>
        <taxon>Moraxellales</taxon>
        <taxon>Moraxellaceae</taxon>
        <taxon>Acinetobacter</taxon>
    </lineage>
</organism>
<evidence type="ECO:0000313" key="1">
    <source>
        <dbReference type="EMBL" id="SDB82821.1"/>
    </source>
</evidence>
<dbReference type="OrthoDB" id="6074960at2"/>
<dbReference type="RefSeq" id="WP_092614542.1">
    <property type="nucleotide sequence ID" value="NZ_FMYK01000001.1"/>
</dbReference>
<sequence>MQSKAQQLLDAQVDFIQQLLNDDAMIHQEFMDFFAWFTQQNIGDVWQPQHINALLQQQILNTPVSSHLIELIEQHIAFALAHPDNAQTQIDAVLDVHTIDQIAQYIASKTDHRQALVKQLVNNSAYVELMTNIVQQSIKDFIDNGVLSKKVPGMGSLMKVGKSVLERASDNTLDENLRHYLHKNFSKISSLSERLINQYLDDDKVYHLQAQFWHSIKDAPLSTVKNYILIEDLPHTVGLGQQIWEHLRQTEYLQQQVADGVAHWFDLHQHDTFSKVLADIHIDENLLRNELADLCLPIIQKLIADGYLAERIGFYLSQFYASDAVKQILAE</sequence>
<protein>
    <submittedName>
        <fullName evidence="1">Uncharacterized protein</fullName>
    </submittedName>
</protein>
<proteinExistence type="predicted"/>
<dbReference type="Proteomes" id="UP000242317">
    <property type="component" value="Unassembled WGS sequence"/>
</dbReference>
<dbReference type="EMBL" id="FMYK01000001">
    <property type="protein sequence ID" value="SDB82821.1"/>
    <property type="molecule type" value="Genomic_DNA"/>
</dbReference>
<name>A0A1G6GLD2_9GAMM</name>